<dbReference type="Pfam" id="PF02517">
    <property type="entry name" value="Rce1-like"/>
    <property type="match status" value="1"/>
</dbReference>
<reference evidence="3 4" key="1">
    <citation type="submission" date="2016-12" db="EMBL/GenBank/DDBJ databases">
        <title>Complete genome sequence of Clostridium kluyveri JZZ isolated from the pit mud of a Chinese flavor liquor-making factory.</title>
        <authorList>
            <person name="Wang Y."/>
        </authorList>
    </citation>
    <scope>NUCLEOTIDE SEQUENCE [LARGE SCALE GENOMIC DNA]</scope>
    <source>
        <strain evidence="3 4">JZZ</strain>
    </source>
</reference>
<keyword evidence="1" id="KW-0812">Transmembrane</keyword>
<dbReference type="EMBL" id="CP018335">
    <property type="protein sequence ID" value="APM39920.1"/>
    <property type="molecule type" value="Genomic_DNA"/>
</dbReference>
<feature type="domain" description="CAAX prenyl protease 2/Lysostaphin resistance protein A-like" evidence="2">
    <location>
        <begin position="90"/>
        <end position="183"/>
    </location>
</feature>
<feature type="transmembrane region" description="Helical" evidence="1">
    <location>
        <begin position="6"/>
        <end position="23"/>
    </location>
</feature>
<evidence type="ECO:0000313" key="3">
    <source>
        <dbReference type="EMBL" id="APM39920.1"/>
    </source>
</evidence>
<gene>
    <name evidence="3" type="ORF">BS101_14870</name>
</gene>
<dbReference type="PANTHER" id="PTHR39430:SF1">
    <property type="entry name" value="PROTEASE"/>
    <property type="match status" value="1"/>
</dbReference>
<sequence length="254" mass="28893">MIVDTLANASINITLFIFVVFFVKGIESNHNKKYTPSYWISIKKHDIKLLLWGIIISLFYKISVGSIGVISGTMVVTVDQSGMTKFIIFILASSFGFLGVALFEEGLYRGYLMQVLFKKLPIFLAIVLQALIFGLIHYPHYSVQPHTWVKIIDAMLIGLIFGVIVIKTKSLMFVIGTHLFYNVTEQILFVDNPYKSTRLICFKNSNVLSSSLLGGLFYTEFIELIILSIIALSLIFLFRKDILYKKTEKCFLNN</sequence>
<dbReference type="Proteomes" id="UP000184604">
    <property type="component" value="Chromosome"/>
</dbReference>
<feature type="transmembrane region" description="Helical" evidence="1">
    <location>
        <begin position="49"/>
        <end position="74"/>
    </location>
</feature>
<accession>A0A1L5FAS8</accession>
<proteinExistence type="predicted"/>
<feature type="transmembrane region" description="Helical" evidence="1">
    <location>
        <begin position="86"/>
        <end position="108"/>
    </location>
</feature>
<evidence type="ECO:0000313" key="4">
    <source>
        <dbReference type="Proteomes" id="UP000184604"/>
    </source>
</evidence>
<evidence type="ECO:0000256" key="1">
    <source>
        <dbReference type="SAM" id="Phobius"/>
    </source>
</evidence>
<dbReference type="AlphaFoldDB" id="A0A1L5FAS8"/>
<dbReference type="GO" id="GO:0004175">
    <property type="term" value="F:endopeptidase activity"/>
    <property type="evidence" value="ECO:0007669"/>
    <property type="project" value="UniProtKB-ARBA"/>
</dbReference>
<feature type="transmembrane region" description="Helical" evidence="1">
    <location>
        <begin position="171"/>
        <end position="189"/>
    </location>
</feature>
<dbReference type="GO" id="GO:0080120">
    <property type="term" value="P:CAAX-box protein maturation"/>
    <property type="evidence" value="ECO:0007669"/>
    <property type="project" value="UniProtKB-ARBA"/>
</dbReference>
<keyword evidence="1" id="KW-1133">Transmembrane helix</keyword>
<feature type="transmembrane region" description="Helical" evidence="1">
    <location>
        <begin position="216"/>
        <end position="238"/>
    </location>
</feature>
<dbReference type="PANTHER" id="PTHR39430">
    <property type="entry name" value="MEMBRANE-ASSOCIATED PROTEASE-RELATED"/>
    <property type="match status" value="1"/>
</dbReference>
<feature type="transmembrane region" description="Helical" evidence="1">
    <location>
        <begin position="147"/>
        <end position="166"/>
    </location>
</feature>
<keyword evidence="1" id="KW-0472">Membrane</keyword>
<evidence type="ECO:0000259" key="2">
    <source>
        <dbReference type="Pfam" id="PF02517"/>
    </source>
</evidence>
<dbReference type="RefSeq" id="WP_073539535.1">
    <property type="nucleotide sequence ID" value="NZ_CP018335.1"/>
</dbReference>
<dbReference type="OrthoDB" id="324900at2"/>
<dbReference type="InterPro" id="IPR003675">
    <property type="entry name" value="Rce1/LyrA-like_dom"/>
</dbReference>
<feature type="transmembrane region" description="Helical" evidence="1">
    <location>
        <begin position="120"/>
        <end position="141"/>
    </location>
</feature>
<protein>
    <recommendedName>
        <fullName evidence="2">CAAX prenyl protease 2/Lysostaphin resistance protein A-like domain-containing protein</fullName>
    </recommendedName>
</protein>
<organism evidence="3 4">
    <name type="scientific">Clostridium kluyveri</name>
    <dbReference type="NCBI Taxonomy" id="1534"/>
    <lineage>
        <taxon>Bacteria</taxon>
        <taxon>Bacillati</taxon>
        <taxon>Bacillota</taxon>
        <taxon>Clostridia</taxon>
        <taxon>Eubacteriales</taxon>
        <taxon>Clostridiaceae</taxon>
        <taxon>Clostridium</taxon>
    </lineage>
</organism>
<name>A0A1L5FAS8_CLOKL</name>